<keyword evidence="2" id="KW-0539">Nucleus</keyword>
<dbReference type="Proteomes" id="UP000314986">
    <property type="component" value="Unassembled WGS sequence"/>
</dbReference>
<feature type="compositionally biased region" description="Basic and acidic residues" evidence="3">
    <location>
        <begin position="231"/>
        <end position="262"/>
    </location>
</feature>
<dbReference type="SMART" id="SM00571">
    <property type="entry name" value="DDT"/>
    <property type="match status" value="1"/>
</dbReference>
<feature type="region of interest" description="Disordered" evidence="3">
    <location>
        <begin position="343"/>
        <end position="399"/>
    </location>
</feature>
<dbReference type="Pfam" id="PF02791">
    <property type="entry name" value="DDT"/>
    <property type="match status" value="1"/>
</dbReference>
<dbReference type="OMA" id="ERICDIG"/>
<accession>A0A4W3IX44</accession>
<feature type="region of interest" description="Disordered" evidence="3">
    <location>
        <begin position="198"/>
        <end position="262"/>
    </location>
</feature>
<evidence type="ECO:0000313" key="6">
    <source>
        <dbReference type="Proteomes" id="UP000314986"/>
    </source>
</evidence>
<reference evidence="6" key="3">
    <citation type="journal article" date="2014" name="Nature">
        <title>Elephant shark genome provides unique insights into gnathostome evolution.</title>
        <authorList>
            <consortium name="International Elephant Shark Genome Sequencing Consortium"/>
            <person name="Venkatesh B."/>
            <person name="Lee A.P."/>
            <person name="Ravi V."/>
            <person name="Maurya A.K."/>
            <person name="Lian M.M."/>
            <person name="Swann J.B."/>
            <person name="Ohta Y."/>
            <person name="Flajnik M.F."/>
            <person name="Sutoh Y."/>
            <person name="Kasahara M."/>
            <person name="Hoon S."/>
            <person name="Gangu V."/>
            <person name="Roy S.W."/>
            <person name="Irimia M."/>
            <person name="Korzh V."/>
            <person name="Kondrychyn I."/>
            <person name="Lim Z.W."/>
            <person name="Tay B.H."/>
            <person name="Tohari S."/>
            <person name="Kong K.W."/>
            <person name="Ho S."/>
            <person name="Lorente-Galdos B."/>
            <person name="Quilez J."/>
            <person name="Marques-Bonet T."/>
            <person name="Raney B.J."/>
            <person name="Ingham P.W."/>
            <person name="Tay A."/>
            <person name="Hillier L.W."/>
            <person name="Minx P."/>
            <person name="Boehm T."/>
            <person name="Wilson R.K."/>
            <person name="Brenner S."/>
            <person name="Warren W.C."/>
        </authorList>
    </citation>
    <scope>NUCLEOTIDE SEQUENCE [LARGE SCALE GENOMIC DNA]</scope>
</reference>
<dbReference type="InterPro" id="IPR028941">
    <property type="entry name" value="WHIM2_dom"/>
</dbReference>
<dbReference type="GeneTree" id="ENSGT00940000159490"/>
<dbReference type="PROSITE" id="PS50827">
    <property type="entry name" value="DDT"/>
    <property type="match status" value="1"/>
</dbReference>
<organism evidence="5 6">
    <name type="scientific">Callorhinchus milii</name>
    <name type="common">Ghost shark</name>
    <dbReference type="NCBI Taxonomy" id="7868"/>
    <lineage>
        <taxon>Eukaryota</taxon>
        <taxon>Metazoa</taxon>
        <taxon>Chordata</taxon>
        <taxon>Craniata</taxon>
        <taxon>Vertebrata</taxon>
        <taxon>Chondrichthyes</taxon>
        <taxon>Holocephali</taxon>
        <taxon>Chimaeriformes</taxon>
        <taxon>Callorhinchidae</taxon>
        <taxon>Callorhinchus</taxon>
    </lineage>
</organism>
<dbReference type="AlphaFoldDB" id="A0A4W3IX44"/>
<reference evidence="6" key="2">
    <citation type="journal article" date="2007" name="PLoS Biol.">
        <title>Survey sequencing and comparative analysis of the elephant shark (Callorhinchus milii) genome.</title>
        <authorList>
            <person name="Venkatesh B."/>
            <person name="Kirkness E.F."/>
            <person name="Loh Y.H."/>
            <person name="Halpern A.L."/>
            <person name="Lee A.P."/>
            <person name="Johnson J."/>
            <person name="Dandona N."/>
            <person name="Viswanathan L.D."/>
            <person name="Tay A."/>
            <person name="Venter J.C."/>
            <person name="Strausberg R.L."/>
            <person name="Brenner S."/>
        </authorList>
    </citation>
    <scope>NUCLEOTIDE SEQUENCE [LARGE SCALE GENOMIC DNA]</scope>
</reference>
<sequence>MYLSNQKPLPEFGPIPGLVLSGPAFADCLIVTEFLHNYGKVLGFDSSREVPTLNRLQEGLLNVGDSLGLVQDLLVRLLQIAVADPGLSLEGQSVTILGKPLCDIGINRDNVSEVLRVFLEASDMDREFCQSLKVKSFHAHPAGKKASVLAFLVNELLGSNTVIREIDKNIDHRVNIRKNKWIVEGKLRRLKRALLKKQGIREPPESTVEDGRRKRTLDPEEDSRGAAGNAGEERVKEEMERTTSEEKAGNLSRTEDHHSASVAELERQIEKLSKRQNFFARKLLQASQSLRALLLGQDRFRRRYWVFPHLGGLFVEGSEAAAGPEELSTDKLPVDTHVKVELRDAPTENVNAPGRPKSGRCRKRKTEQLTAEPPKRSRAASNSRKSSRGPAAQAQVPAQHSAEHSAAWFAWLSLLQNSMTMPLPAPHCSTSKPGPYPHPHPVSPELLLASNRRLFDLSVPSSEKKVKDCAERHGQWFSLLPRKPCSSSAITQLPLASQQAALHPAPQLHHTALQLPASAVFAALQFMPYMGIPLDGRSMALLNPAAANGTAVAPGALSGSTLAKGRARTALCPPTPHSDHLLPQKPRPRGRPPTKSLKKISEPQLSPIPKGENQVGNLNRVGKVIYILYMMRSSQREGKRVHIPFHRNV</sequence>
<evidence type="ECO:0000256" key="2">
    <source>
        <dbReference type="ARBA" id="ARBA00023242"/>
    </source>
</evidence>
<reference evidence="6" key="1">
    <citation type="journal article" date="2006" name="Science">
        <title>Ancient noncoding elements conserved in the human genome.</title>
        <authorList>
            <person name="Venkatesh B."/>
            <person name="Kirkness E.F."/>
            <person name="Loh Y.H."/>
            <person name="Halpern A.L."/>
            <person name="Lee A.P."/>
            <person name="Johnson J."/>
            <person name="Dandona N."/>
            <person name="Viswanathan L.D."/>
            <person name="Tay A."/>
            <person name="Venter J.C."/>
            <person name="Strausberg R.L."/>
            <person name="Brenner S."/>
        </authorList>
    </citation>
    <scope>NUCLEOTIDE SEQUENCE [LARGE SCALE GENOMIC DNA]</scope>
</reference>
<keyword evidence="6" id="KW-1185">Reference proteome</keyword>
<evidence type="ECO:0000256" key="3">
    <source>
        <dbReference type="SAM" id="MobiDB-lite"/>
    </source>
</evidence>
<evidence type="ECO:0000313" key="5">
    <source>
        <dbReference type="Ensembl" id="ENSCMIP00000035179.1"/>
    </source>
</evidence>
<feature type="compositionally biased region" description="Basic and acidic residues" evidence="3">
    <location>
        <begin position="199"/>
        <end position="224"/>
    </location>
</feature>
<dbReference type="InterPro" id="IPR018501">
    <property type="entry name" value="DDT_dom"/>
</dbReference>
<dbReference type="Ensembl" id="ENSCMIT00000035703.1">
    <property type="protein sequence ID" value="ENSCMIP00000035179.1"/>
    <property type="gene ID" value="ENSCMIG00000014911.1"/>
</dbReference>
<dbReference type="PANTHER" id="PTHR45915:SF5">
    <property type="entry name" value="BROMODOMAIN ADJACENT TO ZINC FINGER DOMAIN PROTEIN 2A"/>
    <property type="match status" value="1"/>
</dbReference>
<feature type="region of interest" description="Disordered" evidence="3">
    <location>
        <begin position="565"/>
        <end position="614"/>
    </location>
</feature>
<feature type="compositionally biased region" description="Basic residues" evidence="3">
    <location>
        <begin position="586"/>
        <end position="598"/>
    </location>
</feature>
<proteinExistence type="predicted"/>
<dbReference type="Pfam" id="PF15613">
    <property type="entry name" value="WSD"/>
    <property type="match status" value="1"/>
</dbReference>
<reference evidence="5" key="4">
    <citation type="submission" date="2025-08" db="UniProtKB">
        <authorList>
            <consortium name="Ensembl"/>
        </authorList>
    </citation>
    <scope>IDENTIFICATION</scope>
</reference>
<reference evidence="5" key="5">
    <citation type="submission" date="2025-09" db="UniProtKB">
        <authorList>
            <consortium name="Ensembl"/>
        </authorList>
    </citation>
    <scope>IDENTIFICATION</scope>
</reference>
<feature type="domain" description="DDT" evidence="4">
    <location>
        <begin position="22"/>
        <end position="87"/>
    </location>
</feature>
<dbReference type="GO" id="GO:0033553">
    <property type="term" value="C:rDNA heterochromatin"/>
    <property type="evidence" value="ECO:0007669"/>
    <property type="project" value="TreeGrafter"/>
</dbReference>
<name>A0A4W3IX44_CALMI</name>
<protein>
    <recommendedName>
        <fullName evidence="4">DDT domain-containing protein</fullName>
    </recommendedName>
</protein>
<dbReference type="PANTHER" id="PTHR45915">
    <property type="entry name" value="TRANSCRIPTION INTERMEDIARY FACTOR"/>
    <property type="match status" value="1"/>
</dbReference>
<dbReference type="STRING" id="7868.ENSCMIP00000035179"/>
<dbReference type="InParanoid" id="A0A4W3IX44"/>
<comment type="subcellular location">
    <subcellularLocation>
        <location evidence="1">Nucleus</location>
    </subcellularLocation>
</comment>
<dbReference type="GO" id="GO:0005634">
    <property type="term" value="C:nucleus"/>
    <property type="evidence" value="ECO:0007669"/>
    <property type="project" value="UniProtKB-SubCell"/>
</dbReference>
<evidence type="ECO:0000256" key="1">
    <source>
        <dbReference type="ARBA" id="ARBA00004123"/>
    </source>
</evidence>
<evidence type="ECO:0000259" key="4">
    <source>
        <dbReference type="PROSITE" id="PS50827"/>
    </source>
</evidence>